<dbReference type="InterPro" id="IPR001761">
    <property type="entry name" value="Peripla_BP/Lac1_sug-bd_dom"/>
</dbReference>
<evidence type="ECO:0000256" key="1">
    <source>
        <dbReference type="ARBA" id="ARBA00022491"/>
    </source>
</evidence>
<dbReference type="SUPFAM" id="SSF53822">
    <property type="entry name" value="Periplasmic binding protein-like I"/>
    <property type="match status" value="1"/>
</dbReference>
<keyword evidence="3" id="KW-0238">DNA-binding</keyword>
<dbReference type="Gene3D" id="3.40.50.2300">
    <property type="match status" value="2"/>
</dbReference>
<dbReference type="InterPro" id="IPR028082">
    <property type="entry name" value="Peripla_BP_I"/>
</dbReference>
<name>X1CIX0_9ZZZZ</name>
<evidence type="ECO:0000313" key="6">
    <source>
        <dbReference type="EMBL" id="GAH08306.1"/>
    </source>
</evidence>
<dbReference type="Pfam" id="PF00356">
    <property type="entry name" value="LacI"/>
    <property type="match status" value="1"/>
</dbReference>
<dbReference type="PANTHER" id="PTHR30146:SF148">
    <property type="entry name" value="HTH-TYPE TRANSCRIPTIONAL REPRESSOR PURR-RELATED"/>
    <property type="match status" value="1"/>
</dbReference>
<dbReference type="SMART" id="SM00354">
    <property type="entry name" value="HTH_LACI"/>
    <property type="match status" value="1"/>
</dbReference>
<feature type="non-terminal residue" evidence="6">
    <location>
        <position position="260"/>
    </location>
</feature>
<dbReference type="PANTHER" id="PTHR30146">
    <property type="entry name" value="LACI-RELATED TRANSCRIPTIONAL REPRESSOR"/>
    <property type="match status" value="1"/>
</dbReference>
<feature type="domain" description="HTH lacI-type" evidence="5">
    <location>
        <begin position="1"/>
        <end position="46"/>
    </location>
</feature>
<dbReference type="InterPro" id="IPR010982">
    <property type="entry name" value="Lambda_DNA-bd_dom_sf"/>
</dbReference>
<keyword evidence="4" id="KW-0804">Transcription</keyword>
<accession>X1CIX0</accession>
<comment type="caution">
    <text evidence="6">The sequence shown here is derived from an EMBL/GenBank/DDBJ whole genome shotgun (WGS) entry which is preliminary data.</text>
</comment>
<dbReference type="InterPro" id="IPR000843">
    <property type="entry name" value="HTH_LacI"/>
</dbReference>
<dbReference type="SUPFAM" id="SSF47413">
    <property type="entry name" value="lambda repressor-like DNA-binding domains"/>
    <property type="match status" value="1"/>
</dbReference>
<dbReference type="Gene3D" id="1.10.260.40">
    <property type="entry name" value="lambda repressor-like DNA-binding domains"/>
    <property type="match status" value="1"/>
</dbReference>
<sequence>VGVSTTTVSYVINKTGFLTEQTRAKVLEVINEIGYRPNIVARSLRSRKTGTVGLIVCDLRNPFFSEVLQGIETYLGEKKYSLIVTNTDYDNDKEKESIDMFYNKQVDGVIIVPGENTNKHVKFLTERNIPIVLLDKKIQNLNVDVVLVNNIEGSRKLTEHLIGLGHKRIGIIAGPLNSTTGKERLEGYLKALRAHSIPEDNDLIKVGDFKKESGYLLTLELISLTLPPTVIFACNNLLGLGVMQALKEKEIRVPEEIGLA</sequence>
<dbReference type="CDD" id="cd01392">
    <property type="entry name" value="HTH_LacI"/>
    <property type="match status" value="1"/>
</dbReference>
<dbReference type="PROSITE" id="PS50932">
    <property type="entry name" value="HTH_LACI_2"/>
    <property type="match status" value="1"/>
</dbReference>
<evidence type="ECO:0000256" key="3">
    <source>
        <dbReference type="ARBA" id="ARBA00023125"/>
    </source>
</evidence>
<evidence type="ECO:0000256" key="2">
    <source>
        <dbReference type="ARBA" id="ARBA00023015"/>
    </source>
</evidence>
<keyword evidence="2" id="KW-0805">Transcription regulation</keyword>
<dbReference type="GO" id="GO:0000976">
    <property type="term" value="F:transcription cis-regulatory region binding"/>
    <property type="evidence" value="ECO:0007669"/>
    <property type="project" value="TreeGrafter"/>
</dbReference>
<evidence type="ECO:0000256" key="4">
    <source>
        <dbReference type="ARBA" id="ARBA00023163"/>
    </source>
</evidence>
<proteinExistence type="predicted"/>
<dbReference type="GO" id="GO:0003700">
    <property type="term" value="F:DNA-binding transcription factor activity"/>
    <property type="evidence" value="ECO:0007669"/>
    <property type="project" value="TreeGrafter"/>
</dbReference>
<reference evidence="6" key="1">
    <citation type="journal article" date="2014" name="Front. Microbiol.">
        <title>High frequency of phylogenetically diverse reductive dehalogenase-homologous genes in deep subseafloor sedimentary metagenomes.</title>
        <authorList>
            <person name="Kawai M."/>
            <person name="Futagami T."/>
            <person name="Toyoda A."/>
            <person name="Takaki Y."/>
            <person name="Nishi S."/>
            <person name="Hori S."/>
            <person name="Arai W."/>
            <person name="Tsubouchi T."/>
            <person name="Morono Y."/>
            <person name="Uchiyama I."/>
            <person name="Ito T."/>
            <person name="Fujiyama A."/>
            <person name="Inagaki F."/>
            <person name="Takami H."/>
        </authorList>
    </citation>
    <scope>NUCLEOTIDE SEQUENCE</scope>
    <source>
        <strain evidence="6">Expedition CK06-06</strain>
    </source>
</reference>
<protein>
    <recommendedName>
        <fullName evidence="5">HTH lacI-type domain-containing protein</fullName>
    </recommendedName>
</protein>
<dbReference type="EMBL" id="BART01030882">
    <property type="protein sequence ID" value="GAH08306.1"/>
    <property type="molecule type" value="Genomic_DNA"/>
</dbReference>
<evidence type="ECO:0000259" key="5">
    <source>
        <dbReference type="PROSITE" id="PS50932"/>
    </source>
</evidence>
<feature type="non-terminal residue" evidence="6">
    <location>
        <position position="1"/>
    </location>
</feature>
<gene>
    <name evidence="6" type="ORF">S01H4_53785</name>
</gene>
<dbReference type="AlphaFoldDB" id="X1CIX0"/>
<keyword evidence="1" id="KW-0678">Repressor</keyword>
<organism evidence="6">
    <name type="scientific">marine sediment metagenome</name>
    <dbReference type="NCBI Taxonomy" id="412755"/>
    <lineage>
        <taxon>unclassified sequences</taxon>
        <taxon>metagenomes</taxon>
        <taxon>ecological metagenomes</taxon>
    </lineage>
</organism>
<dbReference type="CDD" id="cd06267">
    <property type="entry name" value="PBP1_LacI_sugar_binding-like"/>
    <property type="match status" value="1"/>
</dbReference>
<dbReference type="Pfam" id="PF00532">
    <property type="entry name" value="Peripla_BP_1"/>
    <property type="match status" value="1"/>
</dbReference>